<accession>A0AAV8U193</accession>
<dbReference type="Proteomes" id="UP001159364">
    <property type="component" value="Linkage Group LG02"/>
</dbReference>
<name>A0AAV8U193_9ROSI</name>
<evidence type="ECO:0000313" key="3">
    <source>
        <dbReference type="Proteomes" id="UP001159364"/>
    </source>
</evidence>
<sequence length="338" mass="38623">MRVDGESIRGPNKMKTPYKERNPNLYCRFHRDIGHDTENCWPLKKEIESLIQRGKLGRFIKHGRNADRDNDNRIGRRNGERQPWRRNDRNDGGRNNANTDNRRKERGRSRERDGRNAGQQDDRPTGVSRDSSTKKSRENNGMISFNESDIDSVSCPHDDALVVNLNMDGYEMKRVMIDTGSSVDLLYYEAFKQMEVPEDRLLPIEGPIKGVTGASAYPFARVNLQVKFGQKPCQIERGIEFLVVKFQGAYNAIIGRATQNALRVVASTYYQAMKFSTPHGIGIVRGQQKIARECYLEETKTLDGTVVLMSSLDVRADEKEQNNEARRAELVLLSKRRG</sequence>
<keyword evidence="3" id="KW-1185">Reference proteome</keyword>
<dbReference type="PANTHER" id="PTHR33240:SF15">
    <property type="entry name" value="GAG-PRO-LIKE PROTEIN"/>
    <property type="match status" value="1"/>
</dbReference>
<dbReference type="InterPro" id="IPR021109">
    <property type="entry name" value="Peptidase_aspartic_dom_sf"/>
</dbReference>
<feature type="region of interest" description="Disordered" evidence="1">
    <location>
        <begin position="62"/>
        <end position="150"/>
    </location>
</feature>
<protein>
    <recommendedName>
        <fullName evidence="4">Peptidase A2 domain-containing protein</fullName>
    </recommendedName>
</protein>
<feature type="compositionally biased region" description="Basic and acidic residues" evidence="1">
    <location>
        <begin position="100"/>
        <end position="124"/>
    </location>
</feature>
<dbReference type="CDD" id="cd00303">
    <property type="entry name" value="retropepsin_like"/>
    <property type="match status" value="1"/>
</dbReference>
<reference evidence="2 3" key="1">
    <citation type="submission" date="2021-09" db="EMBL/GenBank/DDBJ databases">
        <title>Genomic insights and catalytic innovation underlie evolution of tropane alkaloids biosynthesis.</title>
        <authorList>
            <person name="Wang Y.-J."/>
            <person name="Tian T."/>
            <person name="Huang J.-P."/>
            <person name="Huang S.-X."/>
        </authorList>
    </citation>
    <scope>NUCLEOTIDE SEQUENCE [LARGE SCALE GENOMIC DNA]</scope>
    <source>
        <strain evidence="2">KIB-2018</strain>
        <tissue evidence="2">Leaf</tissue>
    </source>
</reference>
<dbReference type="Gene3D" id="2.40.70.10">
    <property type="entry name" value="Acid Proteases"/>
    <property type="match status" value="1"/>
</dbReference>
<dbReference type="EMBL" id="JAIWQS010000002">
    <property type="protein sequence ID" value="KAJ8773046.1"/>
    <property type="molecule type" value="Genomic_DNA"/>
</dbReference>
<organism evidence="2 3">
    <name type="scientific">Erythroxylum novogranatense</name>
    <dbReference type="NCBI Taxonomy" id="1862640"/>
    <lineage>
        <taxon>Eukaryota</taxon>
        <taxon>Viridiplantae</taxon>
        <taxon>Streptophyta</taxon>
        <taxon>Embryophyta</taxon>
        <taxon>Tracheophyta</taxon>
        <taxon>Spermatophyta</taxon>
        <taxon>Magnoliopsida</taxon>
        <taxon>eudicotyledons</taxon>
        <taxon>Gunneridae</taxon>
        <taxon>Pentapetalae</taxon>
        <taxon>rosids</taxon>
        <taxon>fabids</taxon>
        <taxon>Malpighiales</taxon>
        <taxon>Erythroxylaceae</taxon>
        <taxon>Erythroxylum</taxon>
    </lineage>
</organism>
<proteinExistence type="predicted"/>
<gene>
    <name evidence="2" type="ORF">K2173_028223</name>
</gene>
<dbReference type="AlphaFoldDB" id="A0AAV8U193"/>
<evidence type="ECO:0008006" key="4">
    <source>
        <dbReference type="Google" id="ProtNLM"/>
    </source>
</evidence>
<dbReference type="PANTHER" id="PTHR33240">
    <property type="entry name" value="OS08G0508500 PROTEIN"/>
    <property type="match status" value="1"/>
</dbReference>
<evidence type="ECO:0000313" key="2">
    <source>
        <dbReference type="EMBL" id="KAJ8773046.1"/>
    </source>
</evidence>
<evidence type="ECO:0000256" key="1">
    <source>
        <dbReference type="SAM" id="MobiDB-lite"/>
    </source>
</evidence>
<feature type="region of interest" description="Disordered" evidence="1">
    <location>
        <begin position="1"/>
        <end position="20"/>
    </location>
</feature>
<comment type="caution">
    <text evidence="2">The sequence shown here is derived from an EMBL/GenBank/DDBJ whole genome shotgun (WGS) entry which is preliminary data.</text>
</comment>
<feature type="compositionally biased region" description="Basic and acidic residues" evidence="1">
    <location>
        <begin position="64"/>
        <end position="92"/>
    </location>
</feature>